<dbReference type="InterPro" id="IPR032675">
    <property type="entry name" value="LRR_dom_sf"/>
</dbReference>
<comment type="caution">
    <text evidence="1">The sequence shown here is derived from an EMBL/GenBank/DDBJ whole genome shotgun (WGS) entry which is preliminary data.</text>
</comment>
<dbReference type="Proteomes" id="UP000439903">
    <property type="component" value="Unassembled WGS sequence"/>
</dbReference>
<keyword evidence="2" id="KW-1185">Reference proteome</keyword>
<dbReference type="EMBL" id="WTPW01000918">
    <property type="protein sequence ID" value="KAF0469552.1"/>
    <property type="molecule type" value="Genomic_DNA"/>
</dbReference>
<protein>
    <recommendedName>
        <fullName evidence="3">F-box domain-containing protein</fullName>
    </recommendedName>
</protein>
<reference evidence="1 2" key="1">
    <citation type="journal article" date="2019" name="Environ. Microbiol.">
        <title>At the nexus of three kingdoms: the genome of the mycorrhizal fungus Gigaspora margarita provides insights into plant, endobacterial and fungal interactions.</title>
        <authorList>
            <person name="Venice F."/>
            <person name="Ghignone S."/>
            <person name="Salvioli di Fossalunga A."/>
            <person name="Amselem J."/>
            <person name="Novero M."/>
            <person name="Xianan X."/>
            <person name="Sedzielewska Toro K."/>
            <person name="Morin E."/>
            <person name="Lipzen A."/>
            <person name="Grigoriev I.V."/>
            <person name="Henrissat B."/>
            <person name="Martin F.M."/>
            <person name="Bonfante P."/>
        </authorList>
    </citation>
    <scope>NUCLEOTIDE SEQUENCE [LARGE SCALE GENOMIC DNA]</scope>
    <source>
        <strain evidence="1 2">BEG34</strain>
    </source>
</reference>
<dbReference type="OrthoDB" id="2347843at2759"/>
<dbReference type="Gene3D" id="3.80.10.10">
    <property type="entry name" value="Ribonuclease Inhibitor"/>
    <property type="match status" value="1"/>
</dbReference>
<dbReference type="SUPFAM" id="SSF52047">
    <property type="entry name" value="RNI-like"/>
    <property type="match status" value="1"/>
</dbReference>
<organism evidence="1 2">
    <name type="scientific">Gigaspora margarita</name>
    <dbReference type="NCBI Taxonomy" id="4874"/>
    <lineage>
        <taxon>Eukaryota</taxon>
        <taxon>Fungi</taxon>
        <taxon>Fungi incertae sedis</taxon>
        <taxon>Mucoromycota</taxon>
        <taxon>Glomeromycotina</taxon>
        <taxon>Glomeromycetes</taxon>
        <taxon>Diversisporales</taxon>
        <taxon>Gigasporaceae</taxon>
        <taxon>Gigaspora</taxon>
    </lineage>
</organism>
<name>A0A8H3XIJ3_GIGMA</name>
<gene>
    <name evidence="1" type="ORF">F8M41_025531</name>
</gene>
<sequence length="513" mass="59486">MLLSLEILKEVLEYLQDDLISLMSCLLVNRQWSQVAVEVIWKDPWKFQYRCGNKNAKLEILSMLISFLPKESRDILKERDIIIPQIDSPPMYDYVGLCQFLEFSNVHEMVKIISTSFKCDSTDSLNSSNSRSSTLICDSEAYTIYLIKQEIYKLFINGCPKLKYLSFHDVDAPLPFFEGAENCFLNLYELHCDTKLLPGTLYRMAQICQNLERLIVDECCYDNDGLATLIEVQKKLRYLKIITKGNDDPGNSRYNRYLRIAGAISTHAQTLTNFIIGGNFIKAIPPVTIATFENLQTLKITFQGKHEDILKYATFPQLRVLECDRVTSPLDILIGFIGRTGGFIEKISFDINAVSELSLIPLYNQTIARCCPKIHSLTTWFNYDDVTEFKQVLLACSELQHLIVGSYENEDEHYDANLDEFIITLEEIEKELVSESLNLSRYEFRFIWQARFTMLEKYLQKRKEKCQKPLSLYFSSSFISSLREDNDIFSKLEQFKNEGLIKDLEIGEYSEFK</sequence>
<proteinExistence type="predicted"/>
<accession>A0A8H3XIJ3</accession>
<evidence type="ECO:0000313" key="1">
    <source>
        <dbReference type="EMBL" id="KAF0469552.1"/>
    </source>
</evidence>
<dbReference type="AlphaFoldDB" id="A0A8H3XIJ3"/>
<evidence type="ECO:0008006" key="3">
    <source>
        <dbReference type="Google" id="ProtNLM"/>
    </source>
</evidence>
<evidence type="ECO:0000313" key="2">
    <source>
        <dbReference type="Proteomes" id="UP000439903"/>
    </source>
</evidence>